<evidence type="ECO:0000313" key="8">
    <source>
        <dbReference type="Proteomes" id="UP000515146"/>
    </source>
</evidence>
<keyword evidence="8" id="KW-1185">Reference proteome</keyword>
<evidence type="ECO:0000313" key="9">
    <source>
        <dbReference type="RefSeq" id="XP_027203531.1"/>
    </source>
</evidence>
<gene>
    <name evidence="9" type="primary">LOC113797368</name>
</gene>
<keyword evidence="2 7" id="KW-0808">Transferase</keyword>
<dbReference type="GO" id="GO:0019706">
    <property type="term" value="F:protein-cysteine S-palmitoyltransferase activity"/>
    <property type="evidence" value="ECO:0007669"/>
    <property type="project" value="UniProtKB-EC"/>
</dbReference>
<feature type="transmembrane region" description="Helical" evidence="7">
    <location>
        <begin position="187"/>
        <end position="211"/>
    </location>
</feature>
<dbReference type="PROSITE" id="PS50216">
    <property type="entry name" value="DHHC"/>
    <property type="match status" value="1"/>
</dbReference>
<evidence type="ECO:0000256" key="5">
    <source>
        <dbReference type="ARBA" id="ARBA00023136"/>
    </source>
</evidence>
<dbReference type="AlphaFoldDB" id="A0A6P6YF68"/>
<keyword evidence="6 7" id="KW-0012">Acyltransferase</keyword>
<evidence type="ECO:0000256" key="3">
    <source>
        <dbReference type="ARBA" id="ARBA00022692"/>
    </source>
</evidence>
<dbReference type="FunCoup" id="A0A6P6YF68">
    <property type="interactions" value="1724"/>
</dbReference>
<dbReference type="GeneID" id="113797368"/>
<evidence type="ECO:0000256" key="7">
    <source>
        <dbReference type="RuleBase" id="RU079119"/>
    </source>
</evidence>
<dbReference type="InParanoid" id="A0A6P6YF68"/>
<evidence type="ECO:0000256" key="1">
    <source>
        <dbReference type="ARBA" id="ARBA00004141"/>
    </source>
</evidence>
<dbReference type="InterPro" id="IPR001594">
    <property type="entry name" value="Palmitoyltrfase_DHHC"/>
</dbReference>
<dbReference type="InterPro" id="IPR039859">
    <property type="entry name" value="PFA4/ZDH16/20/ERF2-like"/>
</dbReference>
<comment type="catalytic activity">
    <reaction evidence="7">
        <text>L-cysteinyl-[protein] + hexadecanoyl-CoA = S-hexadecanoyl-L-cysteinyl-[protein] + CoA</text>
        <dbReference type="Rhea" id="RHEA:36683"/>
        <dbReference type="Rhea" id="RHEA-COMP:10131"/>
        <dbReference type="Rhea" id="RHEA-COMP:11032"/>
        <dbReference type="ChEBI" id="CHEBI:29950"/>
        <dbReference type="ChEBI" id="CHEBI:57287"/>
        <dbReference type="ChEBI" id="CHEBI:57379"/>
        <dbReference type="ChEBI" id="CHEBI:74151"/>
        <dbReference type="EC" id="2.3.1.225"/>
    </reaction>
</comment>
<proteinExistence type="inferred from homology"/>
<protein>
    <recommendedName>
        <fullName evidence="7">Palmitoyltransferase</fullName>
        <ecNumber evidence="7">2.3.1.225</ecNumber>
    </recommendedName>
</protein>
<keyword evidence="4 7" id="KW-1133">Transmembrane helix</keyword>
<dbReference type="PANTHER" id="PTHR12246">
    <property type="entry name" value="PALMITOYLTRANSFERASE ZDHHC16"/>
    <property type="match status" value="1"/>
</dbReference>
<comment type="subcellular location">
    <subcellularLocation>
        <location evidence="1">Membrane</location>
        <topology evidence="1">Multi-pass membrane protein</topology>
    </subcellularLocation>
</comment>
<evidence type="ECO:0000256" key="4">
    <source>
        <dbReference type="ARBA" id="ARBA00022989"/>
    </source>
</evidence>
<dbReference type="Proteomes" id="UP000515146">
    <property type="component" value="Unplaced"/>
</dbReference>
<comment type="domain">
    <text evidence="7">The DHHC domain is required for palmitoyltransferase activity.</text>
</comment>
<keyword evidence="3 7" id="KW-0812">Transmembrane</keyword>
<sequence length="367" mass="44895">MPKYSIRRLSHKWSLIRNRWQRQFFDRCQLCSLFFKSHFYNIHSNAYYLADTILDPLFYAIDHYLKYCGTLFVLVVFFLLFAFISFAYIIGVPYWYHRSQPIFWIAFTIGHWLLINVIWNYFKSLYTLPGWAIDKPIIIEVTSFCKKCSAAKPPRCHHCSVCNKCILKMDHHCPWLNNCIGHYNHRYFYFFCAYTWLGTIFVMAFGVWIAVDHWFSQFSPFEPIYIPWFEKDYITDSLVIRFLWLFNRPKWKTKLMVFEAIITVLLFILLGLLLRYHTILITNGETCIERYINRKCRRHFQQYNRHYQNPYDFGWRENWRRFLGFDRHRHPWLHILLPSNFGPKRDGFTWETIDDNHLNDEICYKII</sequence>
<dbReference type="KEGG" id="dpte:113797368"/>
<reference evidence="9" key="1">
    <citation type="submission" date="2025-08" db="UniProtKB">
        <authorList>
            <consortium name="RefSeq"/>
        </authorList>
    </citation>
    <scope>IDENTIFICATION</scope>
    <source>
        <strain evidence="9">Airmid</strain>
    </source>
</reference>
<dbReference type="OrthoDB" id="331948at2759"/>
<feature type="transmembrane region" description="Helical" evidence="7">
    <location>
        <begin position="255"/>
        <end position="274"/>
    </location>
</feature>
<keyword evidence="5 7" id="KW-0472">Membrane</keyword>
<dbReference type="GO" id="GO:0016020">
    <property type="term" value="C:membrane"/>
    <property type="evidence" value="ECO:0007669"/>
    <property type="project" value="UniProtKB-SubCell"/>
</dbReference>
<comment type="similarity">
    <text evidence="7">Belongs to the DHHC palmitoyltransferase family.</text>
</comment>
<dbReference type="RefSeq" id="XP_027203531.1">
    <property type="nucleotide sequence ID" value="XM_027347730.1"/>
</dbReference>
<dbReference type="Pfam" id="PF01529">
    <property type="entry name" value="DHHC"/>
    <property type="match status" value="1"/>
</dbReference>
<evidence type="ECO:0000256" key="6">
    <source>
        <dbReference type="ARBA" id="ARBA00023315"/>
    </source>
</evidence>
<organism evidence="8 9">
    <name type="scientific">Dermatophagoides pteronyssinus</name>
    <name type="common">European house dust mite</name>
    <dbReference type="NCBI Taxonomy" id="6956"/>
    <lineage>
        <taxon>Eukaryota</taxon>
        <taxon>Metazoa</taxon>
        <taxon>Ecdysozoa</taxon>
        <taxon>Arthropoda</taxon>
        <taxon>Chelicerata</taxon>
        <taxon>Arachnida</taxon>
        <taxon>Acari</taxon>
        <taxon>Acariformes</taxon>
        <taxon>Sarcoptiformes</taxon>
        <taxon>Astigmata</taxon>
        <taxon>Psoroptidia</taxon>
        <taxon>Analgoidea</taxon>
        <taxon>Pyroglyphidae</taxon>
        <taxon>Dermatophagoidinae</taxon>
        <taxon>Dermatophagoides</taxon>
    </lineage>
</organism>
<feature type="transmembrane region" description="Helical" evidence="7">
    <location>
        <begin position="71"/>
        <end position="96"/>
    </location>
</feature>
<accession>A0A6P6YF68</accession>
<evidence type="ECO:0000256" key="2">
    <source>
        <dbReference type="ARBA" id="ARBA00022679"/>
    </source>
</evidence>
<dbReference type="OMA" id="APFEDEW"/>
<dbReference type="EC" id="2.3.1.225" evidence="7"/>
<feature type="transmembrane region" description="Helical" evidence="7">
    <location>
        <begin position="102"/>
        <end position="122"/>
    </location>
</feature>
<name>A0A6P6YF68_DERPT</name>